<dbReference type="RefSeq" id="WP_165915379.1">
    <property type="nucleotide sequence ID" value="NZ_SMDF01000001.1"/>
</dbReference>
<comment type="caution">
    <text evidence="1">The sequence shown here is derived from an EMBL/GenBank/DDBJ whole genome shotgun (WGS) entry which is preliminary data.</text>
</comment>
<evidence type="ECO:0000313" key="1">
    <source>
        <dbReference type="EMBL" id="TCW59829.1"/>
    </source>
</evidence>
<protein>
    <submittedName>
        <fullName evidence="1">Uncharacterized protein</fullName>
    </submittedName>
</protein>
<reference evidence="1 2" key="1">
    <citation type="submission" date="2019-03" db="EMBL/GenBank/DDBJ databases">
        <title>Above-ground endophytic microbial communities from plants in different locations in the United States.</title>
        <authorList>
            <person name="Frank C."/>
        </authorList>
    </citation>
    <scope>NUCLEOTIDE SEQUENCE [LARGE SCALE GENOMIC DNA]</scope>
    <source>
        <strain evidence="1 2">LP_2_YM</strain>
    </source>
</reference>
<gene>
    <name evidence="1" type="ORF">EC910_101460</name>
</gene>
<dbReference type="EMBL" id="SMDG01000001">
    <property type="protein sequence ID" value="TCW59829.1"/>
    <property type="molecule type" value="Genomic_DNA"/>
</dbReference>
<evidence type="ECO:0000313" key="2">
    <source>
        <dbReference type="Proteomes" id="UP000295285"/>
    </source>
</evidence>
<accession>A0A4R4BMD4</accession>
<sequence>MLSESENFLVEKYEMTMGKWLSRNLLYEGKYGKINEHLFFFRLFVTMKVH</sequence>
<dbReference type="Proteomes" id="UP000295285">
    <property type="component" value="Unassembled WGS sequence"/>
</dbReference>
<dbReference type="AlphaFoldDB" id="A0A4R4BMD4"/>
<proteinExistence type="predicted"/>
<organism evidence="1 2">
    <name type="scientific">Bacillus thuringiensis</name>
    <dbReference type="NCBI Taxonomy" id="1428"/>
    <lineage>
        <taxon>Bacteria</taxon>
        <taxon>Bacillati</taxon>
        <taxon>Bacillota</taxon>
        <taxon>Bacilli</taxon>
        <taxon>Bacillales</taxon>
        <taxon>Bacillaceae</taxon>
        <taxon>Bacillus</taxon>
        <taxon>Bacillus cereus group</taxon>
    </lineage>
</organism>
<name>A0A4R4BMD4_BACTU</name>